<evidence type="ECO:0000256" key="5">
    <source>
        <dbReference type="ARBA" id="ARBA00023242"/>
    </source>
</evidence>
<dbReference type="InterPro" id="IPR012337">
    <property type="entry name" value="RNaseH-like_sf"/>
</dbReference>
<evidence type="ECO:0000256" key="2">
    <source>
        <dbReference type="ARBA" id="ARBA00022723"/>
    </source>
</evidence>
<dbReference type="EMBL" id="KN822088">
    <property type="protein sequence ID" value="KIM58287.1"/>
    <property type="molecule type" value="Genomic_DNA"/>
</dbReference>
<dbReference type="PANTHER" id="PTHR46481">
    <property type="entry name" value="ZINC FINGER BED DOMAIN-CONTAINING PROTEIN 4"/>
    <property type="match status" value="1"/>
</dbReference>
<proteinExistence type="predicted"/>
<reference evidence="7 8" key="1">
    <citation type="submission" date="2014-04" db="EMBL/GenBank/DDBJ databases">
        <authorList>
            <consortium name="DOE Joint Genome Institute"/>
            <person name="Kuo A."/>
            <person name="Kohler A."/>
            <person name="Nagy L.G."/>
            <person name="Floudas D."/>
            <person name="Copeland A."/>
            <person name="Barry K.W."/>
            <person name="Cichocki N."/>
            <person name="Veneault-Fourrey C."/>
            <person name="LaButti K."/>
            <person name="Lindquist E.A."/>
            <person name="Lipzen A."/>
            <person name="Lundell T."/>
            <person name="Morin E."/>
            <person name="Murat C."/>
            <person name="Sun H."/>
            <person name="Tunlid A."/>
            <person name="Henrissat B."/>
            <person name="Grigoriev I.V."/>
            <person name="Hibbett D.S."/>
            <person name="Martin F."/>
            <person name="Nordberg H.P."/>
            <person name="Cantor M.N."/>
            <person name="Hua S.X."/>
        </authorList>
    </citation>
    <scope>NUCLEOTIDE SEQUENCE [LARGE SCALE GENOMIC DNA]</scope>
    <source>
        <strain evidence="7 8">Foug A</strain>
    </source>
</reference>
<keyword evidence="3" id="KW-0863">Zinc-finger</keyword>
<dbReference type="OrthoDB" id="2639200at2759"/>
<dbReference type="HOGENOM" id="CLU_009123_6_3_1"/>
<keyword evidence="2" id="KW-0479">Metal-binding</keyword>
<dbReference type="SUPFAM" id="SSF53098">
    <property type="entry name" value="Ribonuclease H-like"/>
    <property type="match status" value="1"/>
</dbReference>
<dbReference type="Proteomes" id="UP000053989">
    <property type="component" value="Unassembled WGS sequence"/>
</dbReference>
<evidence type="ECO:0000256" key="1">
    <source>
        <dbReference type="ARBA" id="ARBA00004123"/>
    </source>
</evidence>
<keyword evidence="5" id="KW-0539">Nucleus</keyword>
<dbReference type="GO" id="GO:0046983">
    <property type="term" value="F:protein dimerization activity"/>
    <property type="evidence" value="ECO:0007669"/>
    <property type="project" value="InterPro"/>
</dbReference>
<keyword evidence="4" id="KW-0862">Zinc</keyword>
<dbReference type="InterPro" id="IPR052035">
    <property type="entry name" value="ZnF_BED_domain_contain"/>
</dbReference>
<dbReference type="InterPro" id="IPR008906">
    <property type="entry name" value="HATC_C_dom"/>
</dbReference>
<evidence type="ECO:0000259" key="6">
    <source>
        <dbReference type="Pfam" id="PF05699"/>
    </source>
</evidence>
<reference evidence="8" key="2">
    <citation type="submission" date="2015-01" db="EMBL/GenBank/DDBJ databases">
        <title>Evolutionary Origins and Diversification of the Mycorrhizal Mutualists.</title>
        <authorList>
            <consortium name="DOE Joint Genome Institute"/>
            <consortium name="Mycorrhizal Genomics Consortium"/>
            <person name="Kohler A."/>
            <person name="Kuo A."/>
            <person name="Nagy L.G."/>
            <person name="Floudas D."/>
            <person name="Copeland A."/>
            <person name="Barry K.W."/>
            <person name="Cichocki N."/>
            <person name="Veneault-Fourrey C."/>
            <person name="LaButti K."/>
            <person name="Lindquist E.A."/>
            <person name="Lipzen A."/>
            <person name="Lundell T."/>
            <person name="Morin E."/>
            <person name="Murat C."/>
            <person name="Riley R."/>
            <person name="Ohm R."/>
            <person name="Sun H."/>
            <person name="Tunlid A."/>
            <person name="Henrissat B."/>
            <person name="Grigoriev I.V."/>
            <person name="Hibbett D.S."/>
            <person name="Martin F."/>
        </authorList>
    </citation>
    <scope>NUCLEOTIDE SEQUENCE [LARGE SCALE GENOMIC DNA]</scope>
    <source>
        <strain evidence="8">Foug A</strain>
    </source>
</reference>
<feature type="domain" description="HAT C-terminal dimerisation" evidence="6">
    <location>
        <begin position="274"/>
        <end position="350"/>
    </location>
</feature>
<evidence type="ECO:0000256" key="4">
    <source>
        <dbReference type="ARBA" id="ARBA00022833"/>
    </source>
</evidence>
<keyword evidence="8" id="KW-1185">Reference proteome</keyword>
<dbReference type="AlphaFoldDB" id="A0A0C3A0T0"/>
<evidence type="ECO:0000313" key="7">
    <source>
        <dbReference type="EMBL" id="KIM58287.1"/>
    </source>
</evidence>
<evidence type="ECO:0000256" key="3">
    <source>
        <dbReference type="ARBA" id="ARBA00022771"/>
    </source>
</evidence>
<sequence>ELIIETWKDYFKVLKDDLAIGHFTLDNASNNNTAMSELSHLLQGCDIDFNPKDSRIMCLPHVINLCSKHATDDFTSANFTSVPEASFEFPGSNTNKRTYITALRKDPAAHNIAAWKLTKANWIVLEDLEMVLEVPHTAQHTMSGEHTPLLGSVVPIFEMLIAQWEALSKLILRCAPFLEAGLKCARSYYKRMGNSHAYIVAMFVNPNIQLTWVGQHWSDEEKISACQIIVDMVCRSNFSDTLSVAQSCLLTSHFNLLTLATTQQVSRVQTIGQELSTYLATEIAADTNPLAFWHVSRSTFPTLFQIVMDYLPIQASSVPCEWVFSSSTETMTKHCNWISPILMEALQMTKFFLKKERMDFTHGW</sequence>
<protein>
    <recommendedName>
        <fullName evidence="6">HAT C-terminal dimerisation domain-containing protein</fullName>
    </recommendedName>
</protein>
<feature type="non-terminal residue" evidence="7">
    <location>
        <position position="1"/>
    </location>
</feature>
<feature type="non-terminal residue" evidence="7">
    <location>
        <position position="364"/>
    </location>
</feature>
<dbReference type="InParanoid" id="A0A0C3A0T0"/>
<dbReference type="GO" id="GO:0005634">
    <property type="term" value="C:nucleus"/>
    <property type="evidence" value="ECO:0007669"/>
    <property type="project" value="UniProtKB-SubCell"/>
</dbReference>
<organism evidence="7 8">
    <name type="scientific">Scleroderma citrinum Foug A</name>
    <dbReference type="NCBI Taxonomy" id="1036808"/>
    <lineage>
        <taxon>Eukaryota</taxon>
        <taxon>Fungi</taxon>
        <taxon>Dikarya</taxon>
        <taxon>Basidiomycota</taxon>
        <taxon>Agaricomycotina</taxon>
        <taxon>Agaricomycetes</taxon>
        <taxon>Agaricomycetidae</taxon>
        <taxon>Boletales</taxon>
        <taxon>Sclerodermatineae</taxon>
        <taxon>Sclerodermataceae</taxon>
        <taxon>Scleroderma</taxon>
    </lineage>
</organism>
<dbReference type="GO" id="GO:0008270">
    <property type="term" value="F:zinc ion binding"/>
    <property type="evidence" value="ECO:0007669"/>
    <property type="project" value="UniProtKB-KW"/>
</dbReference>
<comment type="subcellular location">
    <subcellularLocation>
        <location evidence="1">Nucleus</location>
    </subcellularLocation>
</comment>
<gene>
    <name evidence="7" type="ORF">SCLCIDRAFT_49153</name>
</gene>
<name>A0A0C3A0T0_9AGAM</name>
<evidence type="ECO:0000313" key="8">
    <source>
        <dbReference type="Proteomes" id="UP000053989"/>
    </source>
</evidence>
<accession>A0A0C3A0T0</accession>
<dbReference type="PANTHER" id="PTHR46481:SF10">
    <property type="entry name" value="ZINC FINGER BED DOMAIN-CONTAINING PROTEIN 39"/>
    <property type="match status" value="1"/>
</dbReference>
<dbReference type="Pfam" id="PF05699">
    <property type="entry name" value="Dimer_Tnp_hAT"/>
    <property type="match status" value="1"/>
</dbReference>